<reference evidence="1 2" key="2">
    <citation type="journal article" date="2022" name="Mol. Ecol. Resour.">
        <title>The genomes of chicory, endive, great burdock and yacon provide insights into Asteraceae paleo-polyploidization history and plant inulin production.</title>
        <authorList>
            <person name="Fan W."/>
            <person name="Wang S."/>
            <person name="Wang H."/>
            <person name="Wang A."/>
            <person name="Jiang F."/>
            <person name="Liu H."/>
            <person name="Zhao H."/>
            <person name="Xu D."/>
            <person name="Zhang Y."/>
        </authorList>
    </citation>
    <scope>NUCLEOTIDE SEQUENCE [LARGE SCALE GENOMIC DNA]</scope>
    <source>
        <strain evidence="2">cv. Niubang</strain>
    </source>
</reference>
<gene>
    <name evidence="1" type="ORF">L6452_24392</name>
</gene>
<name>A0ACB9A9F1_ARCLA</name>
<accession>A0ACB9A9F1</accession>
<keyword evidence="2" id="KW-1185">Reference proteome</keyword>
<protein>
    <submittedName>
        <fullName evidence="1">Uncharacterized protein</fullName>
    </submittedName>
</protein>
<organism evidence="1 2">
    <name type="scientific">Arctium lappa</name>
    <name type="common">Greater burdock</name>
    <name type="synonym">Lappa major</name>
    <dbReference type="NCBI Taxonomy" id="4217"/>
    <lineage>
        <taxon>Eukaryota</taxon>
        <taxon>Viridiplantae</taxon>
        <taxon>Streptophyta</taxon>
        <taxon>Embryophyta</taxon>
        <taxon>Tracheophyta</taxon>
        <taxon>Spermatophyta</taxon>
        <taxon>Magnoliopsida</taxon>
        <taxon>eudicotyledons</taxon>
        <taxon>Gunneridae</taxon>
        <taxon>Pentapetalae</taxon>
        <taxon>asterids</taxon>
        <taxon>campanulids</taxon>
        <taxon>Asterales</taxon>
        <taxon>Asteraceae</taxon>
        <taxon>Carduoideae</taxon>
        <taxon>Cardueae</taxon>
        <taxon>Arctiinae</taxon>
        <taxon>Arctium</taxon>
    </lineage>
</organism>
<comment type="caution">
    <text evidence="1">The sequence shown here is derived from an EMBL/GenBank/DDBJ whole genome shotgun (WGS) entry which is preliminary data.</text>
</comment>
<evidence type="ECO:0000313" key="1">
    <source>
        <dbReference type="EMBL" id="KAI3706565.1"/>
    </source>
</evidence>
<proteinExistence type="predicted"/>
<reference evidence="2" key="1">
    <citation type="journal article" date="2022" name="Mol. Ecol. Resour.">
        <title>The genomes of chicory, endive, great burdock and yacon provide insights into Asteraceae palaeo-polyploidization history and plant inulin production.</title>
        <authorList>
            <person name="Fan W."/>
            <person name="Wang S."/>
            <person name="Wang H."/>
            <person name="Wang A."/>
            <person name="Jiang F."/>
            <person name="Liu H."/>
            <person name="Zhao H."/>
            <person name="Xu D."/>
            <person name="Zhang Y."/>
        </authorList>
    </citation>
    <scope>NUCLEOTIDE SEQUENCE [LARGE SCALE GENOMIC DNA]</scope>
    <source>
        <strain evidence="2">cv. Niubang</strain>
    </source>
</reference>
<sequence>MGKAKSQNLEIEILNRKPNTWVSCRDRVNRDPEPQKPEPRRAKPRGRDRTSDRGRKVRGRERMRMVESSTGRERMRIRVACRRNRLPEEEMAENTGQNLGEDEMKSLGRSRERMKSSITLWRSLDRWYGWM</sequence>
<dbReference type="EMBL" id="CM042054">
    <property type="protein sequence ID" value="KAI3706565.1"/>
    <property type="molecule type" value="Genomic_DNA"/>
</dbReference>
<dbReference type="Proteomes" id="UP001055879">
    <property type="component" value="Linkage Group LG08"/>
</dbReference>
<evidence type="ECO:0000313" key="2">
    <source>
        <dbReference type="Proteomes" id="UP001055879"/>
    </source>
</evidence>